<dbReference type="RefSeq" id="WP_055745629.1">
    <property type="nucleotide sequence ID" value="NZ_LJJB01000010.1"/>
</dbReference>
<evidence type="ECO:0000313" key="3">
    <source>
        <dbReference type="EMBL" id="KQL46535.1"/>
    </source>
</evidence>
<feature type="domain" description="Double zinc ribbon" evidence="2">
    <location>
        <begin position="44"/>
        <end position="79"/>
    </location>
</feature>
<dbReference type="InterPro" id="IPR000836">
    <property type="entry name" value="PRTase_dom"/>
</dbReference>
<comment type="similarity">
    <text evidence="1">Belongs to the ComF/GntX family.</text>
</comment>
<protein>
    <submittedName>
        <fullName evidence="3">Amidophosphoribosyltransferase</fullName>
    </submittedName>
</protein>
<proteinExistence type="inferred from homology"/>
<dbReference type="Proteomes" id="UP000051063">
    <property type="component" value="Unassembled WGS sequence"/>
</dbReference>
<dbReference type="EMBL" id="LJJB01000010">
    <property type="protein sequence ID" value="KQL46535.1"/>
    <property type="molecule type" value="Genomic_DNA"/>
</dbReference>
<gene>
    <name evidence="3" type="ORF">AN963_16550</name>
</gene>
<sequence length="256" mass="28423">MRADSCVACAGRIVLQAKESAARNLARRLSSRSRYPVMYRLVAGLSLCAACLERLPVIGDEICQQCGREYIADGLCQDCNKITGETLQSNRSLLRYNEWGKELLGTYKYRGEERLAAFYAKLLTIAVYHYHAGTSFDCIATVPLHEQRLQERGFNQVDLLAKRLGANIGVPVRSLLLRTKRTAKLSQQAGRSAREESMDGAFSWAGECLGQAEAGSYRILLLDDIYTTGSTLRSCAKTIGENVGPHSHIYSVTIYR</sequence>
<accession>A0ABR5N7D5</accession>
<name>A0ABR5N7D5_BRECH</name>
<evidence type="ECO:0000313" key="4">
    <source>
        <dbReference type="Proteomes" id="UP000051063"/>
    </source>
</evidence>
<dbReference type="Pfam" id="PF18912">
    <property type="entry name" value="DZR_2"/>
    <property type="match status" value="1"/>
</dbReference>
<keyword evidence="4" id="KW-1185">Reference proteome</keyword>
<organism evidence="3 4">
    <name type="scientific">Brevibacillus choshinensis</name>
    <dbReference type="NCBI Taxonomy" id="54911"/>
    <lineage>
        <taxon>Bacteria</taxon>
        <taxon>Bacillati</taxon>
        <taxon>Bacillota</taxon>
        <taxon>Bacilli</taxon>
        <taxon>Bacillales</taxon>
        <taxon>Paenibacillaceae</taxon>
        <taxon>Brevibacillus</taxon>
    </lineage>
</organism>
<evidence type="ECO:0000259" key="2">
    <source>
        <dbReference type="Pfam" id="PF18912"/>
    </source>
</evidence>
<dbReference type="PANTHER" id="PTHR47505">
    <property type="entry name" value="DNA UTILIZATION PROTEIN YHGH"/>
    <property type="match status" value="1"/>
</dbReference>
<dbReference type="CDD" id="cd06223">
    <property type="entry name" value="PRTases_typeI"/>
    <property type="match status" value="1"/>
</dbReference>
<dbReference type="InterPro" id="IPR029057">
    <property type="entry name" value="PRTase-like"/>
</dbReference>
<dbReference type="InterPro" id="IPR051910">
    <property type="entry name" value="ComF/GntX_DNA_util-trans"/>
</dbReference>
<evidence type="ECO:0000256" key="1">
    <source>
        <dbReference type="ARBA" id="ARBA00008007"/>
    </source>
</evidence>
<dbReference type="PANTHER" id="PTHR47505:SF1">
    <property type="entry name" value="DNA UTILIZATION PROTEIN YHGH"/>
    <property type="match status" value="1"/>
</dbReference>
<dbReference type="InterPro" id="IPR044005">
    <property type="entry name" value="DZR_2"/>
</dbReference>
<comment type="caution">
    <text evidence="3">The sequence shown here is derived from an EMBL/GenBank/DDBJ whole genome shotgun (WGS) entry which is preliminary data.</text>
</comment>
<dbReference type="Gene3D" id="3.40.50.2020">
    <property type="match status" value="1"/>
</dbReference>
<dbReference type="SUPFAM" id="SSF53271">
    <property type="entry name" value="PRTase-like"/>
    <property type="match status" value="1"/>
</dbReference>
<reference evidence="3 4" key="1">
    <citation type="submission" date="2015-09" db="EMBL/GenBank/DDBJ databases">
        <title>Genome sequencing project for genomic taxonomy and phylogenomics of Bacillus-like bacteria.</title>
        <authorList>
            <person name="Liu B."/>
            <person name="Wang J."/>
            <person name="Zhu Y."/>
            <person name="Liu G."/>
            <person name="Chen Q."/>
            <person name="Chen Z."/>
            <person name="Lan J."/>
            <person name="Che J."/>
            <person name="Ge C."/>
            <person name="Shi H."/>
            <person name="Pan Z."/>
            <person name="Liu X."/>
        </authorList>
    </citation>
    <scope>NUCLEOTIDE SEQUENCE [LARGE SCALE GENOMIC DNA]</scope>
    <source>
        <strain evidence="3 4">DSM 8552</strain>
    </source>
</reference>